<protein>
    <recommendedName>
        <fullName evidence="1">Rho termination factor-like N-terminal domain-containing protein</fullName>
    </recommendedName>
</protein>
<accession>A0A7V6A2P5</accession>
<organism evidence="2">
    <name type="scientific">Desulfobacca acetoxidans</name>
    <dbReference type="NCBI Taxonomy" id="60893"/>
    <lineage>
        <taxon>Bacteria</taxon>
        <taxon>Pseudomonadati</taxon>
        <taxon>Thermodesulfobacteriota</taxon>
        <taxon>Desulfobaccia</taxon>
        <taxon>Desulfobaccales</taxon>
        <taxon>Desulfobaccaceae</taxon>
        <taxon>Desulfobacca</taxon>
    </lineage>
</organism>
<evidence type="ECO:0000313" key="2">
    <source>
        <dbReference type="EMBL" id="HHS29192.1"/>
    </source>
</evidence>
<dbReference type="EMBL" id="DTGR01000091">
    <property type="protein sequence ID" value="HHS29192.1"/>
    <property type="molecule type" value="Genomic_DNA"/>
</dbReference>
<comment type="caution">
    <text evidence="2">The sequence shown here is derived from an EMBL/GenBank/DDBJ whole genome shotgun (WGS) entry which is preliminary data.</text>
</comment>
<proteinExistence type="predicted"/>
<dbReference type="Pfam" id="PF07498">
    <property type="entry name" value="Rho_N"/>
    <property type="match status" value="1"/>
</dbReference>
<reference evidence="2" key="1">
    <citation type="journal article" date="2020" name="mSystems">
        <title>Genome- and Community-Level Interaction Insights into Carbon Utilization and Element Cycling Functions of Hydrothermarchaeota in Hydrothermal Sediment.</title>
        <authorList>
            <person name="Zhou Z."/>
            <person name="Liu Y."/>
            <person name="Xu W."/>
            <person name="Pan J."/>
            <person name="Luo Z.H."/>
            <person name="Li M."/>
        </authorList>
    </citation>
    <scope>NUCLEOTIDE SEQUENCE [LARGE SCALE GENOMIC DNA]</scope>
    <source>
        <strain evidence="2">SpSt-767</strain>
    </source>
</reference>
<dbReference type="InterPro" id="IPR011112">
    <property type="entry name" value="Rho-like_N"/>
</dbReference>
<name>A0A7V6A2P5_9BACT</name>
<feature type="domain" description="Rho termination factor-like N-terminal" evidence="1">
    <location>
        <begin position="1"/>
        <end position="30"/>
    </location>
</feature>
<sequence>MNVTEIRGKARQLGMKNYSRLNKADLIRAIQVAEGHAPCYQQINDCRVEDCLWRPDCQGSSYPDSPPCPR</sequence>
<gene>
    <name evidence="2" type="ORF">ENV52_05760</name>
</gene>
<evidence type="ECO:0000259" key="1">
    <source>
        <dbReference type="Pfam" id="PF07498"/>
    </source>
</evidence>
<dbReference type="GO" id="GO:0006353">
    <property type="term" value="P:DNA-templated transcription termination"/>
    <property type="evidence" value="ECO:0007669"/>
    <property type="project" value="InterPro"/>
</dbReference>
<dbReference type="AlphaFoldDB" id="A0A7V6A2P5"/>